<dbReference type="Proteomes" id="UP000663852">
    <property type="component" value="Unassembled WGS sequence"/>
</dbReference>
<comment type="caution">
    <text evidence="14">The sequence shown here is derived from an EMBL/GenBank/DDBJ whole genome shotgun (WGS) entry which is preliminary data.</text>
</comment>
<protein>
    <recommendedName>
        <fullName evidence="12">G-protein coupled receptors family 1 profile domain-containing protein</fullName>
    </recommendedName>
</protein>
<feature type="transmembrane region" description="Helical" evidence="11">
    <location>
        <begin position="87"/>
        <end position="108"/>
    </location>
</feature>
<name>A0A814RSJ8_ADIRI</name>
<evidence type="ECO:0000256" key="8">
    <source>
        <dbReference type="ARBA" id="ARBA00023224"/>
    </source>
</evidence>
<dbReference type="GO" id="GO:0005886">
    <property type="term" value="C:plasma membrane"/>
    <property type="evidence" value="ECO:0007669"/>
    <property type="project" value="TreeGrafter"/>
</dbReference>
<dbReference type="AlphaFoldDB" id="A0A814RSJ8"/>
<dbReference type="InterPro" id="IPR000611">
    <property type="entry name" value="NPY_rcpt"/>
</dbReference>
<dbReference type="InterPro" id="IPR000276">
    <property type="entry name" value="GPCR_Rhodpsn"/>
</dbReference>
<evidence type="ECO:0000256" key="7">
    <source>
        <dbReference type="ARBA" id="ARBA00023170"/>
    </source>
</evidence>
<dbReference type="PROSITE" id="PS50262">
    <property type="entry name" value="G_PROTEIN_RECEP_F1_2"/>
    <property type="match status" value="1"/>
</dbReference>
<feature type="transmembrane region" description="Helical" evidence="11">
    <location>
        <begin position="128"/>
        <end position="146"/>
    </location>
</feature>
<dbReference type="Gene3D" id="1.20.1070.10">
    <property type="entry name" value="Rhodopsin 7-helix transmembrane proteins"/>
    <property type="match status" value="1"/>
</dbReference>
<dbReference type="SMART" id="SM01381">
    <property type="entry name" value="7TM_GPCR_Srsx"/>
    <property type="match status" value="1"/>
</dbReference>
<comment type="similarity">
    <text evidence="2 9">Belongs to the G-protein coupled receptor 1 family.</text>
</comment>
<feature type="transmembrane region" description="Helical" evidence="11">
    <location>
        <begin position="167"/>
        <end position="189"/>
    </location>
</feature>
<dbReference type="PANTHER" id="PTHR45695">
    <property type="entry name" value="LEUCOKININ RECEPTOR-RELATED"/>
    <property type="match status" value="1"/>
</dbReference>
<dbReference type="SUPFAM" id="SSF81321">
    <property type="entry name" value="Family A G protein-coupled receptor-like"/>
    <property type="match status" value="1"/>
</dbReference>
<dbReference type="GO" id="GO:0004983">
    <property type="term" value="F:neuropeptide Y receptor activity"/>
    <property type="evidence" value="ECO:0007669"/>
    <property type="project" value="InterPro"/>
</dbReference>
<keyword evidence="6 11" id="KW-0472">Membrane</keyword>
<keyword evidence="4 11" id="KW-1133">Transmembrane helix</keyword>
<evidence type="ECO:0000256" key="5">
    <source>
        <dbReference type="ARBA" id="ARBA00023040"/>
    </source>
</evidence>
<proteinExistence type="inferred from homology"/>
<evidence type="ECO:0000256" key="2">
    <source>
        <dbReference type="ARBA" id="ARBA00010663"/>
    </source>
</evidence>
<sequence length="628" mass="72263">MDTDENKMSSTSTCLYNKSTCYFIDSNSNCLSDDIVLDMISKLVIPTYHEWICIILYVIVFIVGTIGNLLVIIVIQRNRSMRTVTNMFIMNLAAADLLVLVFCLPATVVQDVTKTWFFGLALCKFVNYVQNMSVSVSVLTLMAISIERYQAIVHPLKFSGTKQRARILILSVWILSILLVLPDAIMMTLTQQFSPRLQTIYLTYCQWNAPPLFDLIYQLHISLCLFVIPLCFMVFTYRGIAKVLWGSLPMERLFNDEKKTINSSQHTLSGQSDESHHNVPINSSSSLMNPTKSANLIVQENRQKAAKMLISVVIIFAICYIPVHVFNLFRYIFVYLEYSQHPIMNDQQNSTDNVPCFQPVPVALDRTNTVQVVTICALISHFLPFLNSSINPIIYNIMSDKFRLKFRELFSSCCCCCKSFIRMKSASSTMIPFRASTTMPYGSQQPSPTSTANNNHHQNHNRCHLNNKHKRLGNNSLNLSTASVQLLTNSNSTNMTKHSAIAILGLFLHITKVYNRAVSFDSAKNLYLNKPWQSRHHPFPEMNRFLNPYSQIHHQPMKLLRPNYSFLEYICSLSHSHRHVEEVLVIFGRRYRSLIRKIIREDCPTKEHDVRHEQRAIINFKQTRIPFR</sequence>
<feature type="transmembrane region" description="Helical" evidence="11">
    <location>
        <begin position="54"/>
        <end position="75"/>
    </location>
</feature>
<comment type="subcellular location">
    <subcellularLocation>
        <location evidence="1">Membrane</location>
        <topology evidence="1">Multi-pass membrane protein</topology>
    </subcellularLocation>
</comment>
<evidence type="ECO:0000313" key="14">
    <source>
        <dbReference type="EMBL" id="CAF1137360.1"/>
    </source>
</evidence>
<dbReference type="Proteomes" id="UP000663828">
    <property type="component" value="Unassembled WGS sequence"/>
</dbReference>
<evidence type="ECO:0000256" key="3">
    <source>
        <dbReference type="ARBA" id="ARBA00022692"/>
    </source>
</evidence>
<gene>
    <name evidence="13" type="ORF">EDS130_LOCUS1337</name>
    <name evidence="14" type="ORF">XAT740_LOCUS20229</name>
</gene>
<dbReference type="EMBL" id="CAJNOR010001405">
    <property type="protein sequence ID" value="CAF1137360.1"/>
    <property type="molecule type" value="Genomic_DNA"/>
</dbReference>
<feature type="region of interest" description="Disordered" evidence="10">
    <location>
        <begin position="265"/>
        <end position="288"/>
    </location>
</feature>
<evidence type="ECO:0000256" key="1">
    <source>
        <dbReference type="ARBA" id="ARBA00004141"/>
    </source>
</evidence>
<evidence type="ECO:0000313" key="13">
    <source>
        <dbReference type="EMBL" id="CAF0734453.1"/>
    </source>
</evidence>
<dbReference type="InterPro" id="IPR017452">
    <property type="entry name" value="GPCR_Rhodpsn_7TM"/>
</dbReference>
<keyword evidence="15" id="KW-1185">Reference proteome</keyword>
<keyword evidence="5 9" id="KW-0297">G-protein coupled receptor</keyword>
<evidence type="ECO:0000256" key="10">
    <source>
        <dbReference type="SAM" id="MobiDB-lite"/>
    </source>
</evidence>
<accession>A0A814RSJ8</accession>
<organism evidence="14 15">
    <name type="scientific">Adineta ricciae</name>
    <name type="common">Rotifer</name>
    <dbReference type="NCBI Taxonomy" id="249248"/>
    <lineage>
        <taxon>Eukaryota</taxon>
        <taxon>Metazoa</taxon>
        <taxon>Spiralia</taxon>
        <taxon>Gnathifera</taxon>
        <taxon>Rotifera</taxon>
        <taxon>Eurotatoria</taxon>
        <taxon>Bdelloidea</taxon>
        <taxon>Adinetida</taxon>
        <taxon>Adinetidae</taxon>
        <taxon>Adineta</taxon>
    </lineage>
</organism>
<keyword evidence="3 9" id="KW-0812">Transmembrane</keyword>
<evidence type="ECO:0000259" key="12">
    <source>
        <dbReference type="PROSITE" id="PS50262"/>
    </source>
</evidence>
<keyword evidence="8 9" id="KW-0807">Transducer</keyword>
<feature type="transmembrane region" description="Helical" evidence="11">
    <location>
        <begin position="216"/>
        <end position="237"/>
    </location>
</feature>
<evidence type="ECO:0000256" key="11">
    <source>
        <dbReference type="SAM" id="Phobius"/>
    </source>
</evidence>
<dbReference type="PROSITE" id="PS00237">
    <property type="entry name" value="G_PROTEIN_RECEP_F1_1"/>
    <property type="match status" value="1"/>
</dbReference>
<keyword evidence="7 9" id="KW-0675">Receptor</keyword>
<feature type="domain" description="G-protein coupled receptors family 1 profile" evidence="12">
    <location>
        <begin position="67"/>
        <end position="395"/>
    </location>
</feature>
<reference evidence="14" key="1">
    <citation type="submission" date="2021-02" db="EMBL/GenBank/DDBJ databases">
        <authorList>
            <person name="Nowell W R."/>
        </authorList>
    </citation>
    <scope>NUCLEOTIDE SEQUENCE</scope>
</reference>
<dbReference type="Pfam" id="PF00001">
    <property type="entry name" value="7tm_1"/>
    <property type="match status" value="1"/>
</dbReference>
<dbReference type="PRINTS" id="PR00237">
    <property type="entry name" value="GPCRRHODOPSN"/>
</dbReference>
<evidence type="ECO:0000256" key="9">
    <source>
        <dbReference type="RuleBase" id="RU000688"/>
    </source>
</evidence>
<dbReference type="PANTHER" id="PTHR45695:SF15">
    <property type="entry name" value="OPSIN RH2"/>
    <property type="match status" value="1"/>
</dbReference>
<evidence type="ECO:0000256" key="6">
    <source>
        <dbReference type="ARBA" id="ARBA00023136"/>
    </source>
</evidence>
<dbReference type="EMBL" id="CAJNOJ010000003">
    <property type="protein sequence ID" value="CAF0734453.1"/>
    <property type="molecule type" value="Genomic_DNA"/>
</dbReference>
<evidence type="ECO:0000256" key="4">
    <source>
        <dbReference type="ARBA" id="ARBA00022989"/>
    </source>
</evidence>
<dbReference type="PRINTS" id="PR01012">
    <property type="entry name" value="NRPEPTIDEYR"/>
</dbReference>
<feature type="compositionally biased region" description="Polar residues" evidence="10">
    <location>
        <begin position="441"/>
        <end position="452"/>
    </location>
</feature>
<feature type="transmembrane region" description="Helical" evidence="11">
    <location>
        <begin position="309"/>
        <end position="333"/>
    </location>
</feature>
<feature type="region of interest" description="Disordered" evidence="10">
    <location>
        <begin position="441"/>
        <end position="461"/>
    </location>
</feature>
<dbReference type="OrthoDB" id="5987936at2759"/>
<evidence type="ECO:0000313" key="15">
    <source>
        <dbReference type="Proteomes" id="UP000663828"/>
    </source>
</evidence>